<proteinExistence type="predicted"/>
<reference evidence="1 2" key="1">
    <citation type="journal article" date="2016" name="BMC Genomics">
        <title>Comparative genomics reveals Cyclospora cayetanensis possesses coccidia-like metabolism and invasion components but unique surface antigens.</title>
        <authorList>
            <person name="Liu S."/>
            <person name="Wang L."/>
            <person name="Zheng H."/>
            <person name="Xu Z."/>
            <person name="Roellig D.M."/>
            <person name="Li N."/>
            <person name="Frace M.A."/>
            <person name="Tang K."/>
            <person name="Arrowood M.J."/>
            <person name="Moss D.M."/>
            <person name="Zhang L."/>
            <person name="Feng Y."/>
            <person name="Xiao L."/>
        </authorList>
    </citation>
    <scope>NUCLEOTIDE SEQUENCE [LARGE SCALE GENOMIC DNA]</scope>
    <source>
        <strain evidence="1 2">CHN_HEN01</strain>
    </source>
</reference>
<comment type="caution">
    <text evidence="1">The sequence shown here is derived from an EMBL/GenBank/DDBJ whole genome shotgun (WGS) entry which is preliminary data.</text>
</comment>
<accession>A0A1D3D6N5</accession>
<sequence length="127" mass="14382">MPLLKPRERLLKSAIAAEARLRYKGRRMHKRFRSWAQHRVRQYWLPQRVSLHADAAEMNPAYLSAAVQKAATLRKHDAALWAQDVADSCTPYQLGYLFYGASRMRKRGSVKESKGGSILTEGGVPTA</sequence>
<keyword evidence="2" id="KW-1185">Reference proteome</keyword>
<name>A0A1D3D6N5_9EIME</name>
<dbReference type="VEuPathDB" id="ToxoDB:LOC34623146"/>
<dbReference type="AlphaFoldDB" id="A0A1D3D6N5"/>
<protein>
    <submittedName>
        <fullName evidence="1">Uncharacterized protein</fullName>
    </submittedName>
</protein>
<dbReference type="InParanoid" id="A0A1D3D6N5"/>
<evidence type="ECO:0000313" key="2">
    <source>
        <dbReference type="Proteomes" id="UP000095192"/>
    </source>
</evidence>
<organism evidence="1 2">
    <name type="scientific">Cyclospora cayetanensis</name>
    <dbReference type="NCBI Taxonomy" id="88456"/>
    <lineage>
        <taxon>Eukaryota</taxon>
        <taxon>Sar</taxon>
        <taxon>Alveolata</taxon>
        <taxon>Apicomplexa</taxon>
        <taxon>Conoidasida</taxon>
        <taxon>Coccidia</taxon>
        <taxon>Eucoccidiorida</taxon>
        <taxon>Eimeriorina</taxon>
        <taxon>Eimeriidae</taxon>
        <taxon>Cyclospora</taxon>
    </lineage>
</organism>
<gene>
    <name evidence="1" type="ORF">cyc_07118</name>
</gene>
<dbReference type="EMBL" id="JROU02000502">
    <property type="protein sequence ID" value="OEH79097.1"/>
    <property type="molecule type" value="Genomic_DNA"/>
</dbReference>
<dbReference type="Proteomes" id="UP000095192">
    <property type="component" value="Unassembled WGS sequence"/>
</dbReference>
<evidence type="ECO:0000313" key="1">
    <source>
        <dbReference type="EMBL" id="OEH79097.1"/>
    </source>
</evidence>
<dbReference type="VEuPathDB" id="ToxoDB:cyc_07118"/>